<name>A0ABT2HJU2_9MICO</name>
<dbReference type="GeneID" id="95322767"/>
<dbReference type="EMBL" id="JANVAD010000007">
    <property type="protein sequence ID" value="MCS6523540.1"/>
    <property type="molecule type" value="Genomic_DNA"/>
</dbReference>
<evidence type="ECO:0000313" key="4">
    <source>
        <dbReference type="Proteomes" id="UP001652264"/>
    </source>
</evidence>
<organism evidence="3 4">
    <name type="scientific">Curtobacterium citreum</name>
    <dbReference type="NCBI Taxonomy" id="2036"/>
    <lineage>
        <taxon>Bacteria</taxon>
        <taxon>Bacillati</taxon>
        <taxon>Actinomycetota</taxon>
        <taxon>Actinomycetes</taxon>
        <taxon>Micrococcales</taxon>
        <taxon>Microbacteriaceae</taxon>
        <taxon>Curtobacterium</taxon>
    </lineage>
</organism>
<sequence>MGIGVSGLVGALTGAVIAAIGIVVTVVEGRRTRRNAEFSVHRDLWWQRWSWVADRALSADVTERERAALMAQALMTRSWVTTTTSGLKRRSRASTNRPHTGSRTKRSRTMISDIDDREFKRRLDRMERNYPSLLADPHYGPLLRAEGGPERLAAARREWREREERARARRLRWEASVGEG</sequence>
<dbReference type="Proteomes" id="UP001652264">
    <property type="component" value="Unassembled WGS sequence"/>
</dbReference>
<gene>
    <name evidence="3" type="ORF">NYQ28_13280</name>
</gene>
<keyword evidence="2" id="KW-0472">Membrane</keyword>
<proteinExistence type="predicted"/>
<evidence type="ECO:0000313" key="3">
    <source>
        <dbReference type="EMBL" id="MCS6523540.1"/>
    </source>
</evidence>
<evidence type="ECO:0000256" key="1">
    <source>
        <dbReference type="SAM" id="MobiDB-lite"/>
    </source>
</evidence>
<feature type="transmembrane region" description="Helical" evidence="2">
    <location>
        <begin position="6"/>
        <end position="27"/>
    </location>
</feature>
<keyword evidence="2" id="KW-1133">Transmembrane helix</keyword>
<dbReference type="RefSeq" id="WP_141859953.1">
    <property type="nucleotide sequence ID" value="NZ_BMNV01000009.1"/>
</dbReference>
<evidence type="ECO:0000256" key="2">
    <source>
        <dbReference type="SAM" id="Phobius"/>
    </source>
</evidence>
<accession>A0ABT2HJU2</accession>
<keyword evidence="2" id="KW-0812">Transmembrane</keyword>
<comment type="caution">
    <text evidence="3">The sequence shown here is derived from an EMBL/GenBank/DDBJ whole genome shotgun (WGS) entry which is preliminary data.</text>
</comment>
<feature type="region of interest" description="Disordered" evidence="1">
    <location>
        <begin position="82"/>
        <end position="108"/>
    </location>
</feature>
<reference evidence="3 4" key="1">
    <citation type="submission" date="2022-08" db="EMBL/GenBank/DDBJ databases">
        <title>Taxonomy of Curtobacterium flaccumfaciens.</title>
        <authorList>
            <person name="Osdaghi E."/>
            <person name="Taghavi S.M."/>
            <person name="Hamidizade M."/>
            <person name="Abachi H."/>
            <person name="Fazliarab A."/>
            <person name="Baeyen S."/>
            <person name="Portier P."/>
            <person name="Van Vaerenbergh J."/>
            <person name="Jacques M.-A."/>
        </authorList>
    </citation>
    <scope>NUCLEOTIDE SEQUENCE [LARGE SCALE GENOMIC DNA]</scope>
    <source>
        <strain evidence="3 4">LMG8786T</strain>
    </source>
</reference>
<keyword evidence="4" id="KW-1185">Reference proteome</keyword>
<protein>
    <submittedName>
        <fullName evidence="3">Uncharacterized protein</fullName>
    </submittedName>
</protein>